<evidence type="ECO:0000256" key="2">
    <source>
        <dbReference type="ARBA" id="ARBA00006177"/>
    </source>
</evidence>
<dbReference type="InterPro" id="IPR026516">
    <property type="entry name" value="THAP1/10"/>
</dbReference>
<dbReference type="InterPro" id="IPR038441">
    <property type="entry name" value="THAP_Znf_sf"/>
</dbReference>
<evidence type="ECO:0000256" key="4">
    <source>
        <dbReference type="ARBA" id="ARBA00022771"/>
    </source>
</evidence>
<evidence type="ECO:0000313" key="15">
    <source>
        <dbReference type="Proteomes" id="UP000821866"/>
    </source>
</evidence>
<evidence type="ECO:0000259" key="13">
    <source>
        <dbReference type="PROSITE" id="PS50950"/>
    </source>
</evidence>
<dbReference type="VEuPathDB" id="VectorBase:LOC119175917"/>
<dbReference type="SUPFAM" id="SSF57716">
    <property type="entry name" value="Glucocorticoid receptor-like (DNA-binding domain)"/>
    <property type="match status" value="1"/>
</dbReference>
<dbReference type="PANTHER" id="PTHR46600">
    <property type="entry name" value="THAP DOMAIN-CONTAINING"/>
    <property type="match status" value="1"/>
</dbReference>
<evidence type="ECO:0000313" key="14">
    <source>
        <dbReference type="EMBL" id="KAH7964425.1"/>
    </source>
</evidence>
<accession>A0A9J6D0H5</accession>
<dbReference type="Gene3D" id="6.20.210.20">
    <property type="entry name" value="THAP domain"/>
    <property type="match status" value="1"/>
</dbReference>
<dbReference type="Proteomes" id="UP000821866">
    <property type="component" value="Unassembled WGS sequence"/>
</dbReference>
<feature type="domain" description="THAP-type" evidence="13">
    <location>
        <begin position="1"/>
        <end position="83"/>
    </location>
</feature>
<evidence type="ECO:0000256" key="1">
    <source>
        <dbReference type="ARBA" id="ARBA00004642"/>
    </source>
</evidence>
<organism evidence="14 15">
    <name type="scientific">Rhipicephalus microplus</name>
    <name type="common">Cattle tick</name>
    <name type="synonym">Boophilus microplus</name>
    <dbReference type="NCBI Taxonomy" id="6941"/>
    <lineage>
        <taxon>Eukaryota</taxon>
        <taxon>Metazoa</taxon>
        <taxon>Ecdysozoa</taxon>
        <taxon>Arthropoda</taxon>
        <taxon>Chelicerata</taxon>
        <taxon>Arachnida</taxon>
        <taxon>Acari</taxon>
        <taxon>Parasitiformes</taxon>
        <taxon>Ixodida</taxon>
        <taxon>Ixodoidea</taxon>
        <taxon>Ixodidae</taxon>
        <taxon>Rhipicephalinae</taxon>
        <taxon>Rhipicephalus</taxon>
        <taxon>Boophilus</taxon>
    </lineage>
</organism>
<comment type="subcellular location">
    <subcellularLocation>
        <location evidence="1">Nucleus</location>
        <location evidence="1">Nucleoplasm</location>
    </subcellularLocation>
</comment>
<dbReference type="InterPro" id="IPR006612">
    <property type="entry name" value="THAP_Znf"/>
</dbReference>
<evidence type="ECO:0000256" key="3">
    <source>
        <dbReference type="ARBA" id="ARBA00022723"/>
    </source>
</evidence>
<keyword evidence="8 12" id="KW-0238">DNA-binding</keyword>
<comment type="caution">
    <text evidence="14">The sequence shown here is derived from an EMBL/GenBank/DDBJ whole genome shotgun (WGS) entry which is preliminary data.</text>
</comment>
<evidence type="ECO:0000256" key="12">
    <source>
        <dbReference type="PROSITE-ProRule" id="PRU00309"/>
    </source>
</evidence>
<reference evidence="14" key="1">
    <citation type="journal article" date="2020" name="Cell">
        <title>Large-Scale Comparative Analyses of Tick Genomes Elucidate Their Genetic Diversity and Vector Capacities.</title>
        <authorList>
            <consortium name="Tick Genome and Microbiome Consortium (TIGMIC)"/>
            <person name="Jia N."/>
            <person name="Wang J."/>
            <person name="Shi W."/>
            <person name="Du L."/>
            <person name="Sun Y."/>
            <person name="Zhan W."/>
            <person name="Jiang J.F."/>
            <person name="Wang Q."/>
            <person name="Zhang B."/>
            <person name="Ji P."/>
            <person name="Bell-Sakyi L."/>
            <person name="Cui X.M."/>
            <person name="Yuan T.T."/>
            <person name="Jiang B.G."/>
            <person name="Yang W.F."/>
            <person name="Lam T.T."/>
            <person name="Chang Q.C."/>
            <person name="Ding S.J."/>
            <person name="Wang X.J."/>
            <person name="Zhu J.G."/>
            <person name="Ruan X.D."/>
            <person name="Zhao L."/>
            <person name="Wei J.T."/>
            <person name="Ye R.Z."/>
            <person name="Que T.C."/>
            <person name="Du C.H."/>
            <person name="Zhou Y.H."/>
            <person name="Cheng J.X."/>
            <person name="Dai P.F."/>
            <person name="Guo W.B."/>
            <person name="Han X.H."/>
            <person name="Huang E.J."/>
            <person name="Li L.F."/>
            <person name="Wei W."/>
            <person name="Gao Y.C."/>
            <person name="Liu J.Z."/>
            <person name="Shao H.Z."/>
            <person name="Wang X."/>
            <person name="Wang C.C."/>
            <person name="Yang T.C."/>
            <person name="Huo Q.B."/>
            <person name="Li W."/>
            <person name="Chen H.Y."/>
            <person name="Chen S.E."/>
            <person name="Zhou L.G."/>
            <person name="Ni X.B."/>
            <person name="Tian J.H."/>
            <person name="Sheng Y."/>
            <person name="Liu T."/>
            <person name="Pan Y.S."/>
            <person name="Xia L.Y."/>
            <person name="Li J."/>
            <person name="Zhao F."/>
            <person name="Cao W.C."/>
        </authorList>
    </citation>
    <scope>NUCLEOTIDE SEQUENCE</scope>
    <source>
        <strain evidence="14">Rmic-2018</strain>
    </source>
</reference>
<keyword evidence="15" id="KW-1185">Reference proteome</keyword>
<evidence type="ECO:0000256" key="9">
    <source>
        <dbReference type="ARBA" id="ARBA00023163"/>
    </source>
</evidence>
<name>A0A9J6D0H5_RHIMP</name>
<sequence length="137" mass="15923">MPPTPCAVKGCDSKTRGNVSMHSFPNNPAVRQVWVDCVCRDRSCDWTPAKRSRICWLHFSPDYYRIKNHRYLLEFSIALPTSDIWSQKLCSCSTLLLHNITMQLEHRSPNASVPFQQTIELHWYVTIFCECLSPYEA</sequence>
<evidence type="ECO:0000256" key="5">
    <source>
        <dbReference type="ARBA" id="ARBA00022833"/>
    </source>
</evidence>
<dbReference type="PROSITE" id="PS50950">
    <property type="entry name" value="ZF_THAP"/>
    <property type="match status" value="1"/>
</dbReference>
<comment type="similarity">
    <text evidence="2">Belongs to the THAP1 family.</text>
</comment>
<evidence type="ECO:0000256" key="7">
    <source>
        <dbReference type="ARBA" id="ARBA00023054"/>
    </source>
</evidence>
<evidence type="ECO:0000256" key="8">
    <source>
        <dbReference type="ARBA" id="ARBA00023125"/>
    </source>
</evidence>
<keyword evidence="10" id="KW-0539">Nucleus</keyword>
<reference evidence="14" key="2">
    <citation type="submission" date="2021-09" db="EMBL/GenBank/DDBJ databases">
        <authorList>
            <person name="Jia N."/>
            <person name="Wang J."/>
            <person name="Shi W."/>
            <person name="Du L."/>
            <person name="Sun Y."/>
            <person name="Zhan W."/>
            <person name="Jiang J."/>
            <person name="Wang Q."/>
            <person name="Zhang B."/>
            <person name="Ji P."/>
            <person name="Sakyi L.B."/>
            <person name="Cui X."/>
            <person name="Yuan T."/>
            <person name="Jiang B."/>
            <person name="Yang W."/>
            <person name="Lam T.T.-Y."/>
            <person name="Chang Q."/>
            <person name="Ding S."/>
            <person name="Wang X."/>
            <person name="Zhu J."/>
            <person name="Ruan X."/>
            <person name="Zhao L."/>
            <person name="Wei J."/>
            <person name="Que T."/>
            <person name="Du C."/>
            <person name="Cheng J."/>
            <person name="Dai P."/>
            <person name="Han X."/>
            <person name="Huang E."/>
            <person name="Gao Y."/>
            <person name="Liu J."/>
            <person name="Shao H."/>
            <person name="Ye R."/>
            <person name="Li L."/>
            <person name="Wei W."/>
            <person name="Wang X."/>
            <person name="Wang C."/>
            <person name="Huo Q."/>
            <person name="Li W."/>
            <person name="Guo W."/>
            <person name="Chen H."/>
            <person name="Chen S."/>
            <person name="Zhou L."/>
            <person name="Zhou L."/>
            <person name="Ni X."/>
            <person name="Tian J."/>
            <person name="Zhou Y."/>
            <person name="Sheng Y."/>
            <person name="Liu T."/>
            <person name="Pan Y."/>
            <person name="Xia L."/>
            <person name="Li J."/>
            <person name="Zhao F."/>
            <person name="Cao W."/>
        </authorList>
    </citation>
    <scope>NUCLEOTIDE SEQUENCE</scope>
    <source>
        <strain evidence="14">Rmic-2018</strain>
        <tissue evidence="14">Larvae</tissue>
    </source>
</reference>
<evidence type="ECO:0000256" key="10">
    <source>
        <dbReference type="ARBA" id="ARBA00023242"/>
    </source>
</evidence>
<dbReference type="GO" id="GO:0005654">
    <property type="term" value="C:nucleoplasm"/>
    <property type="evidence" value="ECO:0007669"/>
    <property type="project" value="UniProtKB-SubCell"/>
</dbReference>
<dbReference type="AlphaFoldDB" id="A0A9J6D0H5"/>
<proteinExistence type="inferred from homology"/>
<dbReference type="SMART" id="SM00980">
    <property type="entry name" value="THAP"/>
    <property type="match status" value="1"/>
</dbReference>
<keyword evidence="11" id="KW-0131">Cell cycle</keyword>
<dbReference type="GO" id="GO:0008270">
    <property type="term" value="F:zinc ion binding"/>
    <property type="evidence" value="ECO:0007669"/>
    <property type="project" value="UniProtKB-KW"/>
</dbReference>
<evidence type="ECO:0000256" key="6">
    <source>
        <dbReference type="ARBA" id="ARBA00023015"/>
    </source>
</evidence>
<keyword evidence="9" id="KW-0804">Transcription</keyword>
<protein>
    <recommendedName>
        <fullName evidence="13">THAP-type domain-containing protein</fullName>
    </recommendedName>
</protein>
<keyword evidence="3" id="KW-0479">Metal-binding</keyword>
<keyword evidence="7" id="KW-0175">Coiled coil</keyword>
<dbReference type="GO" id="GO:0043565">
    <property type="term" value="F:sequence-specific DNA binding"/>
    <property type="evidence" value="ECO:0007669"/>
    <property type="project" value="InterPro"/>
</dbReference>
<keyword evidence="4 12" id="KW-0863">Zinc-finger</keyword>
<gene>
    <name evidence="14" type="ORF">HPB51_027336</name>
</gene>
<dbReference type="Pfam" id="PF05485">
    <property type="entry name" value="THAP"/>
    <property type="match status" value="1"/>
</dbReference>
<keyword evidence="5" id="KW-0862">Zinc</keyword>
<evidence type="ECO:0000256" key="11">
    <source>
        <dbReference type="ARBA" id="ARBA00023306"/>
    </source>
</evidence>
<dbReference type="EMBL" id="JABSTU010003956">
    <property type="protein sequence ID" value="KAH7964425.1"/>
    <property type="molecule type" value="Genomic_DNA"/>
</dbReference>
<keyword evidence="6" id="KW-0805">Transcription regulation</keyword>
<dbReference type="PANTHER" id="PTHR46600:SF1">
    <property type="entry name" value="THAP DOMAIN-CONTAINING PROTEIN 1"/>
    <property type="match status" value="1"/>
</dbReference>